<dbReference type="AlphaFoldDB" id="A0A564U8V0"/>
<protein>
    <submittedName>
        <fullName evidence="1">Uncharacterized protein</fullName>
    </submittedName>
</protein>
<accession>A0A564U8V0</accession>
<evidence type="ECO:0000313" key="2">
    <source>
        <dbReference type="Proteomes" id="UP000358366"/>
    </source>
</evidence>
<name>A0A564U8V0_9FIRM</name>
<evidence type="ECO:0000313" key="1">
    <source>
        <dbReference type="EMBL" id="VUX15900.1"/>
    </source>
</evidence>
<dbReference type="Proteomes" id="UP000358366">
    <property type="component" value="Unassembled WGS sequence"/>
</dbReference>
<reference evidence="1 2" key="1">
    <citation type="submission" date="2019-07" db="EMBL/GenBank/DDBJ databases">
        <authorList>
            <person name="Hibberd C M."/>
            <person name="Gehrig L. J."/>
            <person name="Chang H.-W."/>
            <person name="Venkatesh S."/>
        </authorList>
    </citation>
    <scope>NUCLEOTIDE SEQUENCE [LARGE SCALE GENOMIC DNA]</scope>
    <source>
        <strain evidence="1">Dorea_formicigenerans_SSTS_Bg7063</strain>
    </source>
</reference>
<gene>
    <name evidence="1" type="ORF">DFSSTS7063_02248</name>
</gene>
<organism evidence="1 2">
    <name type="scientific">Dorea formicigenerans</name>
    <dbReference type="NCBI Taxonomy" id="39486"/>
    <lineage>
        <taxon>Bacteria</taxon>
        <taxon>Bacillati</taxon>
        <taxon>Bacillota</taxon>
        <taxon>Clostridia</taxon>
        <taxon>Lachnospirales</taxon>
        <taxon>Lachnospiraceae</taxon>
        <taxon>Dorea</taxon>
    </lineage>
</organism>
<proteinExistence type="predicted"/>
<dbReference type="EMBL" id="CABHNI010000041">
    <property type="protein sequence ID" value="VUX15900.1"/>
    <property type="molecule type" value="Genomic_DNA"/>
</dbReference>
<sequence>MKNRLELKPLGRQYRHYMRMRVESVLELTHLLDYTMPGIKTLLKGWNEPNGKDKLGDFVEEY</sequence>